<comment type="similarity">
    <text evidence="1">Belongs to the precorrin methyltransferase family.</text>
</comment>
<dbReference type="FunFam" id="3.30.950.10:FF:000005">
    <property type="entry name" value="Uroporphyrin-III c-methyltransferase, putative"/>
    <property type="match status" value="1"/>
</dbReference>
<dbReference type="FunFam" id="3.40.1010.10:FF:000006">
    <property type="entry name" value="Siroheme synthase, putative"/>
    <property type="match status" value="1"/>
</dbReference>
<keyword evidence="8" id="KW-0627">Porphyrin biosynthesis</keyword>
<dbReference type="Gene3D" id="3.40.1010.10">
    <property type="entry name" value="Cobalt-precorrin-4 Transmethylase, Domain 1"/>
    <property type="match status" value="1"/>
</dbReference>
<evidence type="ECO:0000313" key="13">
    <source>
        <dbReference type="Proteomes" id="UP000226192"/>
    </source>
</evidence>
<dbReference type="GO" id="GO:0004851">
    <property type="term" value="F:uroporphyrin-III C-methyltransferase activity"/>
    <property type="evidence" value="ECO:0007669"/>
    <property type="project" value="UniProtKB-EC"/>
</dbReference>
<dbReference type="InterPro" id="IPR014777">
    <property type="entry name" value="4pyrrole_Mease_sub1"/>
</dbReference>
<evidence type="ECO:0000256" key="9">
    <source>
        <dbReference type="ARBA" id="ARBA00052360"/>
    </source>
</evidence>
<dbReference type="InterPro" id="IPR000878">
    <property type="entry name" value="4pyrrol_Mease"/>
</dbReference>
<dbReference type="OrthoDB" id="508204at2759"/>
<sequence>MLILARASCAGSAKCPPTGRLILAGSGPGHPSLLTLATLNALVHANLVLADKLIPPPILALIPRRTPLHIARKFPGNADAAQAHLMALALSHVIAGRTVVRLKQGDPYLYGRGGEEVAAFAAHGLAHCVSVLPGLSSALVAPLYAAIPPTQRAVADQVLICTGTAQRGLPPPAPDFVASRTTVFLMALHRIHDLVAQLIAAAWPSDTPCAVIERATCPDQRIIRSRLAHVAAAIDAVGSRPPGLLVVGAACTALPHENDAVHEEFWSVEQGLNPADLALSIPLPWLNSTLPEPPAT</sequence>
<comment type="catalytic activity">
    <reaction evidence="9">
        <text>uroporphyrinogen III + 2 S-adenosyl-L-methionine = precorrin-2 + 2 S-adenosyl-L-homocysteine + H(+)</text>
        <dbReference type="Rhea" id="RHEA:32459"/>
        <dbReference type="ChEBI" id="CHEBI:15378"/>
        <dbReference type="ChEBI" id="CHEBI:57308"/>
        <dbReference type="ChEBI" id="CHEBI:57856"/>
        <dbReference type="ChEBI" id="CHEBI:58827"/>
        <dbReference type="ChEBI" id="CHEBI:59789"/>
        <dbReference type="EC" id="2.1.1.107"/>
    </reaction>
</comment>
<evidence type="ECO:0000256" key="4">
    <source>
        <dbReference type="ARBA" id="ARBA00022605"/>
    </source>
</evidence>
<dbReference type="Pfam" id="PF00590">
    <property type="entry name" value="TP_methylase"/>
    <property type="match status" value="1"/>
</dbReference>
<gene>
    <name evidence="12" type="ORF">CDD81_1496</name>
</gene>
<keyword evidence="6" id="KW-0949">S-adenosyl-L-methionine</keyword>
<proteinExistence type="inferred from homology"/>
<name>A0A2C5XB85_9HYPO</name>
<evidence type="ECO:0000256" key="5">
    <source>
        <dbReference type="ARBA" id="ARBA00022679"/>
    </source>
</evidence>
<dbReference type="PANTHER" id="PTHR45790:SF6">
    <property type="entry name" value="UROPORPHYRINOGEN-III C-METHYLTRANSFERASE"/>
    <property type="match status" value="1"/>
</dbReference>
<evidence type="ECO:0000256" key="1">
    <source>
        <dbReference type="ARBA" id="ARBA00005879"/>
    </source>
</evidence>
<evidence type="ECO:0000259" key="11">
    <source>
        <dbReference type="Pfam" id="PF00590"/>
    </source>
</evidence>
<keyword evidence="3" id="KW-0489">Methyltransferase</keyword>
<dbReference type="EC" id="2.1.1.107" evidence="2"/>
<dbReference type="InterPro" id="IPR050161">
    <property type="entry name" value="Siro_Cobalamin_biosynth"/>
</dbReference>
<dbReference type="SUPFAM" id="SSF53790">
    <property type="entry name" value="Tetrapyrrole methylase"/>
    <property type="match status" value="1"/>
</dbReference>
<evidence type="ECO:0000256" key="6">
    <source>
        <dbReference type="ARBA" id="ARBA00022691"/>
    </source>
</evidence>
<evidence type="ECO:0000256" key="2">
    <source>
        <dbReference type="ARBA" id="ARBA00012162"/>
    </source>
</evidence>
<keyword evidence="4" id="KW-0028">Amino-acid biosynthesis</keyword>
<comment type="function">
    <text evidence="10">Siroheme synthase involved in methionine biosynthesis.</text>
</comment>
<comment type="caution">
    <text evidence="12">The sequence shown here is derived from an EMBL/GenBank/DDBJ whole genome shotgun (WGS) entry which is preliminary data.</text>
</comment>
<feature type="domain" description="Tetrapyrrole methylase" evidence="11">
    <location>
        <begin position="20"/>
        <end position="230"/>
    </location>
</feature>
<dbReference type="AlphaFoldDB" id="A0A2C5XB85"/>
<dbReference type="Proteomes" id="UP000226192">
    <property type="component" value="Unassembled WGS sequence"/>
</dbReference>
<dbReference type="GO" id="GO:0009086">
    <property type="term" value="P:methionine biosynthetic process"/>
    <property type="evidence" value="ECO:0007669"/>
    <property type="project" value="UniProtKB-KW"/>
</dbReference>
<evidence type="ECO:0000313" key="12">
    <source>
        <dbReference type="EMBL" id="PHH65769.1"/>
    </source>
</evidence>
<accession>A0A2C5XB85</accession>
<keyword evidence="5" id="KW-0808">Transferase</keyword>
<evidence type="ECO:0000256" key="10">
    <source>
        <dbReference type="ARBA" id="ARBA00055636"/>
    </source>
</evidence>
<dbReference type="GO" id="GO:0032259">
    <property type="term" value="P:methylation"/>
    <property type="evidence" value="ECO:0007669"/>
    <property type="project" value="UniProtKB-KW"/>
</dbReference>
<evidence type="ECO:0000256" key="3">
    <source>
        <dbReference type="ARBA" id="ARBA00022603"/>
    </source>
</evidence>
<keyword evidence="7" id="KW-0486">Methionine biosynthesis</keyword>
<dbReference type="InterPro" id="IPR035996">
    <property type="entry name" value="4pyrrol_Methylase_sf"/>
</dbReference>
<protein>
    <recommendedName>
        <fullName evidence="2">uroporphyrinogen-III C-methyltransferase</fullName>
        <ecNumber evidence="2">2.1.1.107</ecNumber>
    </recommendedName>
</protein>
<dbReference type="Gene3D" id="3.30.950.10">
    <property type="entry name" value="Methyltransferase, Cobalt-precorrin-4 Transmethylase, Domain 2"/>
    <property type="match status" value="1"/>
</dbReference>
<dbReference type="EMBL" id="NJET01000014">
    <property type="protein sequence ID" value="PHH65769.1"/>
    <property type="molecule type" value="Genomic_DNA"/>
</dbReference>
<dbReference type="InterPro" id="IPR014776">
    <property type="entry name" value="4pyrrole_Mease_sub2"/>
</dbReference>
<dbReference type="GO" id="GO:0019354">
    <property type="term" value="P:siroheme biosynthetic process"/>
    <property type="evidence" value="ECO:0007669"/>
    <property type="project" value="InterPro"/>
</dbReference>
<dbReference type="CDD" id="cd11642">
    <property type="entry name" value="SUMT"/>
    <property type="match status" value="1"/>
</dbReference>
<evidence type="ECO:0000256" key="8">
    <source>
        <dbReference type="ARBA" id="ARBA00023244"/>
    </source>
</evidence>
<reference evidence="12 13" key="1">
    <citation type="submission" date="2017-06" db="EMBL/GenBank/DDBJ databases">
        <title>Ant-infecting Ophiocordyceps genomes reveal a high diversity of potential behavioral manipulation genes and a possible major role for enterotoxins.</title>
        <authorList>
            <person name="De Bekker C."/>
            <person name="Evans H.C."/>
            <person name="Brachmann A."/>
            <person name="Hughes D.P."/>
        </authorList>
    </citation>
    <scope>NUCLEOTIDE SEQUENCE [LARGE SCALE GENOMIC DNA]</scope>
    <source>
        <strain evidence="12 13">Map64</strain>
    </source>
</reference>
<dbReference type="PANTHER" id="PTHR45790">
    <property type="entry name" value="SIROHEME SYNTHASE-RELATED"/>
    <property type="match status" value="1"/>
</dbReference>
<keyword evidence="13" id="KW-1185">Reference proteome</keyword>
<dbReference type="STRING" id="1399860.A0A2C5XB85"/>
<evidence type="ECO:0000256" key="7">
    <source>
        <dbReference type="ARBA" id="ARBA00023167"/>
    </source>
</evidence>
<dbReference type="InterPro" id="IPR006366">
    <property type="entry name" value="CobA/CysG_C"/>
</dbReference>
<organism evidence="12 13">
    <name type="scientific">Ophiocordyceps australis</name>
    <dbReference type="NCBI Taxonomy" id="1399860"/>
    <lineage>
        <taxon>Eukaryota</taxon>
        <taxon>Fungi</taxon>
        <taxon>Dikarya</taxon>
        <taxon>Ascomycota</taxon>
        <taxon>Pezizomycotina</taxon>
        <taxon>Sordariomycetes</taxon>
        <taxon>Hypocreomycetidae</taxon>
        <taxon>Hypocreales</taxon>
        <taxon>Ophiocordycipitaceae</taxon>
        <taxon>Ophiocordyceps</taxon>
    </lineage>
</organism>